<dbReference type="Proteomes" id="UP000595894">
    <property type="component" value="Chromosome"/>
</dbReference>
<dbReference type="RefSeq" id="WP_202094931.1">
    <property type="nucleotide sequence ID" value="NZ_CP061035.1"/>
</dbReference>
<evidence type="ECO:0000256" key="1">
    <source>
        <dbReference type="SAM" id="MobiDB-lite"/>
    </source>
</evidence>
<dbReference type="InterPro" id="IPR025419">
    <property type="entry name" value="DUF4142"/>
</dbReference>
<name>A0A974NW77_9SPHN</name>
<dbReference type="InterPro" id="IPR012347">
    <property type="entry name" value="Ferritin-like"/>
</dbReference>
<evidence type="ECO:0000256" key="2">
    <source>
        <dbReference type="SAM" id="SignalP"/>
    </source>
</evidence>
<dbReference type="KEGG" id="sari:H5J25_04485"/>
<keyword evidence="2" id="KW-0732">Signal</keyword>
<gene>
    <name evidence="4" type="ORF">H5J25_04485</name>
</gene>
<reference evidence="5" key="1">
    <citation type="submission" date="2020-09" db="EMBL/GenBank/DDBJ databases">
        <title>Sphingomonas sp., a new species isolated from pork steak.</title>
        <authorList>
            <person name="Heidler von Heilborn D."/>
        </authorList>
    </citation>
    <scope>NUCLEOTIDE SEQUENCE [LARGE SCALE GENOMIC DNA]</scope>
</reference>
<dbReference type="PANTHER" id="PTHR38593:SF1">
    <property type="entry name" value="BLR2558 PROTEIN"/>
    <property type="match status" value="1"/>
</dbReference>
<keyword evidence="5" id="KW-1185">Reference proteome</keyword>
<feature type="chain" id="PRO_5037401727" evidence="2">
    <location>
        <begin position="20"/>
        <end position="202"/>
    </location>
</feature>
<dbReference type="Pfam" id="PF13628">
    <property type="entry name" value="DUF4142"/>
    <property type="match status" value="1"/>
</dbReference>
<protein>
    <submittedName>
        <fullName evidence="4">DUF4142 domain-containing protein</fullName>
    </submittedName>
</protein>
<feature type="region of interest" description="Disordered" evidence="1">
    <location>
        <begin position="27"/>
        <end position="56"/>
    </location>
</feature>
<dbReference type="AlphaFoldDB" id="A0A974NW77"/>
<organism evidence="4 5">
    <name type="scientific">Sphingomonas aliaeris</name>
    <dbReference type="NCBI Taxonomy" id="2759526"/>
    <lineage>
        <taxon>Bacteria</taxon>
        <taxon>Pseudomonadati</taxon>
        <taxon>Pseudomonadota</taxon>
        <taxon>Alphaproteobacteria</taxon>
        <taxon>Sphingomonadales</taxon>
        <taxon>Sphingomonadaceae</taxon>
        <taxon>Sphingomonas</taxon>
    </lineage>
</organism>
<dbReference type="PANTHER" id="PTHR38593">
    <property type="entry name" value="BLR2558 PROTEIN"/>
    <property type="match status" value="1"/>
</dbReference>
<proteinExistence type="predicted"/>
<evidence type="ECO:0000259" key="3">
    <source>
        <dbReference type="Pfam" id="PF13628"/>
    </source>
</evidence>
<evidence type="ECO:0000313" key="4">
    <source>
        <dbReference type="EMBL" id="QQV78005.1"/>
    </source>
</evidence>
<accession>A0A974NW77</accession>
<feature type="domain" description="DUF4142" evidence="3">
    <location>
        <begin position="69"/>
        <end position="197"/>
    </location>
</feature>
<evidence type="ECO:0000313" key="5">
    <source>
        <dbReference type="Proteomes" id="UP000595894"/>
    </source>
</evidence>
<dbReference type="Gene3D" id="1.20.1260.10">
    <property type="match status" value="1"/>
</dbReference>
<sequence length="202" mass="21333">MIARLCLAALALAPVPLYAQTTTSADVATPAAPDNDRATSPREFTQALTPPPPAAPPTSIVAKPYLFLAGESDVFEISASQVALQRSQNPDVRRYAAMMVAHHTLTTNQALAAAKAAGIVPPPPVLQPDKRDMITRLLAIDAPGFDREFLTQQVSAHEAALSLHQSYAAGGDTAQLVTVAQGAIPIVTRHLEEARRMSGTQP</sequence>
<dbReference type="EMBL" id="CP061035">
    <property type="protein sequence ID" value="QQV78005.1"/>
    <property type="molecule type" value="Genomic_DNA"/>
</dbReference>
<feature type="signal peptide" evidence="2">
    <location>
        <begin position="1"/>
        <end position="19"/>
    </location>
</feature>